<protein>
    <recommendedName>
        <fullName evidence="4">Periplasmic heavy metal sensor</fullName>
    </recommendedName>
</protein>
<reference evidence="3" key="1">
    <citation type="submission" date="2024-02" db="EMBL/GenBank/DDBJ databases">
        <title>Sediminibacterium planktonica sp. nov. and Sediminibacterium longus sp. nov., isolated from surface lake and river water.</title>
        <authorList>
            <person name="Watanabe K."/>
            <person name="Takemine S."/>
            <person name="Ishii Y."/>
            <person name="Ogata Y."/>
            <person name="Shindo C."/>
            <person name="Suda W."/>
        </authorList>
    </citation>
    <scope>NUCLEOTIDE SEQUENCE</scope>
    <source>
        <strain evidence="3">KACHI17</strain>
    </source>
</reference>
<name>A0AAT9GGK8_9BACT</name>
<feature type="region of interest" description="Disordered" evidence="1">
    <location>
        <begin position="127"/>
        <end position="157"/>
    </location>
</feature>
<dbReference type="AlphaFoldDB" id="A0AAT9GGK8"/>
<evidence type="ECO:0000313" key="3">
    <source>
        <dbReference type="EMBL" id="BFG69773.1"/>
    </source>
</evidence>
<sequence>MRKLMLQAISLGMIVFFLATNAGAQTGRERTRIPVPVQEGFAPPGKQEQIKNFQEKVLPRVQLSQTQKVKVAKIYDDFFSTIDAQKKSGARISKELMDKTIAAKDAQLKATLNPEQIKDLVRAERSLPVARPHEQMQEYMKKQGAPKNAQMRKPVKG</sequence>
<keyword evidence="2" id="KW-0732">Signal</keyword>
<accession>A0AAT9GGK8</accession>
<dbReference type="EMBL" id="AP029612">
    <property type="protein sequence ID" value="BFG69773.1"/>
    <property type="molecule type" value="Genomic_DNA"/>
</dbReference>
<organism evidence="3">
    <name type="scientific">Sediminibacterium sp. KACHI17</name>
    <dbReference type="NCBI Taxonomy" id="1751071"/>
    <lineage>
        <taxon>Bacteria</taxon>
        <taxon>Pseudomonadati</taxon>
        <taxon>Bacteroidota</taxon>
        <taxon>Chitinophagia</taxon>
        <taxon>Chitinophagales</taxon>
        <taxon>Chitinophagaceae</taxon>
        <taxon>Sediminibacterium</taxon>
    </lineage>
</organism>
<gene>
    <name evidence="3" type="ORF">KACHI17_06540</name>
</gene>
<evidence type="ECO:0000256" key="1">
    <source>
        <dbReference type="SAM" id="MobiDB-lite"/>
    </source>
</evidence>
<feature type="chain" id="PRO_5043501832" description="Periplasmic heavy metal sensor" evidence="2">
    <location>
        <begin position="25"/>
        <end position="157"/>
    </location>
</feature>
<feature type="signal peptide" evidence="2">
    <location>
        <begin position="1"/>
        <end position="24"/>
    </location>
</feature>
<evidence type="ECO:0008006" key="4">
    <source>
        <dbReference type="Google" id="ProtNLM"/>
    </source>
</evidence>
<evidence type="ECO:0000256" key="2">
    <source>
        <dbReference type="SAM" id="SignalP"/>
    </source>
</evidence>
<dbReference type="RefSeq" id="WP_353550076.1">
    <property type="nucleotide sequence ID" value="NZ_AP029612.1"/>
</dbReference>
<feature type="compositionally biased region" description="Basic and acidic residues" evidence="1">
    <location>
        <begin position="127"/>
        <end position="141"/>
    </location>
</feature>
<proteinExistence type="predicted"/>